<evidence type="ECO:0000259" key="5">
    <source>
        <dbReference type="PROSITE" id="PS50931"/>
    </source>
</evidence>
<feature type="domain" description="HTH lysR-type" evidence="5">
    <location>
        <begin position="1"/>
        <end position="59"/>
    </location>
</feature>
<dbReference type="Proteomes" id="UP000048926">
    <property type="component" value="Unassembled WGS sequence"/>
</dbReference>
<dbReference type="AlphaFoldDB" id="A0A0M6YCI2"/>
<sequence length="279" mass="30208">MTTLAHLETFIEVASLGSFAAAARQLDLPRSTVTARIKALEEELGVALFQRTTRQVRLTVEGEAYREKVQPALRDLEEAGEQLKSAQAPQGMVRVSVPVDLPLDVLAEAMASFNLRYPEVRVEVHVSDRAVDLTGERFDFALRGNRVASESVIVRKIASSFLVLVARPELMEEASFGELLTSGRVIDPAEVLVEAGQGGGAPVYRTRNLQLALALVLNGGVAGILPKSMCADFLADGRLAEAACPVDLPELPLFAVLPSRRFIPKRVRLLVDHLASAFG</sequence>
<dbReference type="Gene3D" id="3.40.190.290">
    <property type="match status" value="1"/>
</dbReference>
<dbReference type="FunFam" id="1.10.10.10:FF:000001">
    <property type="entry name" value="LysR family transcriptional regulator"/>
    <property type="match status" value="1"/>
</dbReference>
<evidence type="ECO:0000313" key="7">
    <source>
        <dbReference type="Proteomes" id="UP000048926"/>
    </source>
</evidence>
<dbReference type="STRING" id="187304.B0E33_16770"/>
<gene>
    <name evidence="6" type="primary">dmlR_18</name>
    <name evidence="6" type="ORF">LAL4801_05675</name>
</gene>
<keyword evidence="3" id="KW-0238">DNA-binding</keyword>
<dbReference type="InterPro" id="IPR000847">
    <property type="entry name" value="LysR_HTH_N"/>
</dbReference>
<proteinExistence type="inferred from homology"/>
<organism evidence="6 7">
    <name type="scientific">Roseibium aggregatum</name>
    <dbReference type="NCBI Taxonomy" id="187304"/>
    <lineage>
        <taxon>Bacteria</taxon>
        <taxon>Pseudomonadati</taxon>
        <taxon>Pseudomonadota</taxon>
        <taxon>Alphaproteobacteria</taxon>
        <taxon>Hyphomicrobiales</taxon>
        <taxon>Stappiaceae</taxon>
        <taxon>Roseibium</taxon>
    </lineage>
</organism>
<protein>
    <submittedName>
        <fullName evidence="6">D-malate degradation protein R</fullName>
    </submittedName>
</protein>
<dbReference type="PANTHER" id="PTHR30537">
    <property type="entry name" value="HTH-TYPE TRANSCRIPTIONAL REGULATOR"/>
    <property type="match status" value="1"/>
</dbReference>
<dbReference type="PROSITE" id="PS50931">
    <property type="entry name" value="HTH_LYSR"/>
    <property type="match status" value="1"/>
</dbReference>
<evidence type="ECO:0000313" key="6">
    <source>
        <dbReference type="EMBL" id="CTQ47213.1"/>
    </source>
</evidence>
<reference evidence="7" key="1">
    <citation type="submission" date="2015-07" db="EMBL/GenBank/DDBJ databases">
        <authorList>
            <person name="Rodrigo-Torres Lidia"/>
            <person name="Arahal R.David."/>
        </authorList>
    </citation>
    <scope>NUCLEOTIDE SEQUENCE [LARGE SCALE GENOMIC DNA]</scope>
    <source>
        <strain evidence="7">CECT 4801</strain>
    </source>
</reference>
<evidence type="ECO:0000256" key="3">
    <source>
        <dbReference type="ARBA" id="ARBA00023125"/>
    </source>
</evidence>
<dbReference type="Pfam" id="PF03466">
    <property type="entry name" value="LysR_substrate"/>
    <property type="match status" value="1"/>
</dbReference>
<keyword evidence="7" id="KW-1185">Reference proteome</keyword>
<dbReference type="Gene3D" id="1.10.10.10">
    <property type="entry name" value="Winged helix-like DNA-binding domain superfamily/Winged helix DNA-binding domain"/>
    <property type="match status" value="1"/>
</dbReference>
<dbReference type="OrthoDB" id="9813056at2"/>
<keyword evidence="4" id="KW-0804">Transcription</keyword>
<dbReference type="InterPro" id="IPR058163">
    <property type="entry name" value="LysR-type_TF_proteobact-type"/>
</dbReference>
<evidence type="ECO:0000256" key="4">
    <source>
        <dbReference type="ARBA" id="ARBA00023163"/>
    </source>
</evidence>
<dbReference type="EMBL" id="CXST01000005">
    <property type="protein sequence ID" value="CTQ47213.1"/>
    <property type="molecule type" value="Genomic_DNA"/>
</dbReference>
<dbReference type="InterPro" id="IPR036390">
    <property type="entry name" value="WH_DNA-bd_sf"/>
</dbReference>
<dbReference type="GO" id="GO:0003700">
    <property type="term" value="F:DNA-binding transcription factor activity"/>
    <property type="evidence" value="ECO:0007669"/>
    <property type="project" value="InterPro"/>
</dbReference>
<dbReference type="SUPFAM" id="SSF46785">
    <property type="entry name" value="Winged helix' DNA-binding domain"/>
    <property type="match status" value="1"/>
</dbReference>
<dbReference type="PRINTS" id="PR00039">
    <property type="entry name" value="HTHLYSR"/>
</dbReference>
<dbReference type="RefSeq" id="WP_055661237.1">
    <property type="nucleotide sequence ID" value="NZ_CXST01000005.1"/>
</dbReference>
<dbReference type="Pfam" id="PF00126">
    <property type="entry name" value="HTH_1"/>
    <property type="match status" value="1"/>
</dbReference>
<accession>A0A0M6YCI2</accession>
<comment type="similarity">
    <text evidence="1">Belongs to the LysR transcriptional regulatory family.</text>
</comment>
<dbReference type="InterPro" id="IPR005119">
    <property type="entry name" value="LysR_subst-bd"/>
</dbReference>
<dbReference type="InterPro" id="IPR036388">
    <property type="entry name" value="WH-like_DNA-bd_sf"/>
</dbReference>
<dbReference type="GO" id="GO:0003677">
    <property type="term" value="F:DNA binding"/>
    <property type="evidence" value="ECO:0007669"/>
    <property type="project" value="UniProtKB-KW"/>
</dbReference>
<evidence type="ECO:0000256" key="2">
    <source>
        <dbReference type="ARBA" id="ARBA00023015"/>
    </source>
</evidence>
<name>A0A0M6YCI2_9HYPH</name>
<keyword evidence="2" id="KW-0805">Transcription regulation</keyword>
<dbReference type="PANTHER" id="PTHR30537:SF5">
    <property type="entry name" value="HTH-TYPE TRANSCRIPTIONAL ACTIVATOR TTDR-RELATED"/>
    <property type="match status" value="1"/>
</dbReference>
<dbReference type="SUPFAM" id="SSF53850">
    <property type="entry name" value="Periplasmic binding protein-like II"/>
    <property type="match status" value="1"/>
</dbReference>
<evidence type="ECO:0000256" key="1">
    <source>
        <dbReference type="ARBA" id="ARBA00009437"/>
    </source>
</evidence>